<dbReference type="FunFam" id="1.10.10.60:FF:000180">
    <property type="entry name" value="DnaJ (Hsp40) homolog, subfamily C, member 2"/>
    <property type="match status" value="1"/>
</dbReference>
<dbReference type="Gene3D" id="1.10.10.60">
    <property type="entry name" value="Homeodomain-like"/>
    <property type="match status" value="2"/>
</dbReference>
<evidence type="ECO:0000256" key="4">
    <source>
        <dbReference type="ARBA" id="ARBA00022737"/>
    </source>
</evidence>
<dbReference type="InterPro" id="IPR001005">
    <property type="entry name" value="SANT/Myb"/>
</dbReference>
<dbReference type="PROSITE" id="PS50090">
    <property type="entry name" value="MYB_LIKE"/>
    <property type="match status" value="1"/>
</dbReference>
<feature type="region of interest" description="Disordered" evidence="8">
    <location>
        <begin position="476"/>
        <end position="511"/>
    </location>
</feature>
<reference evidence="9" key="1">
    <citation type="submission" date="2020-11" db="EMBL/GenBank/DDBJ databases">
        <authorList>
            <person name="Tran Van P."/>
        </authorList>
    </citation>
    <scope>NUCLEOTIDE SEQUENCE</scope>
</reference>
<dbReference type="GO" id="GO:0051083">
    <property type="term" value="P:'de novo' cotranslational protein folding"/>
    <property type="evidence" value="ECO:0007669"/>
    <property type="project" value="InterPro"/>
</dbReference>
<dbReference type="Pfam" id="PF23082">
    <property type="entry name" value="Myb_DNA-binding_2"/>
    <property type="match status" value="1"/>
</dbReference>
<dbReference type="PROSITE" id="PS50076">
    <property type="entry name" value="DNAJ_2"/>
    <property type="match status" value="1"/>
</dbReference>
<dbReference type="CDD" id="cd06257">
    <property type="entry name" value="DnaJ"/>
    <property type="match status" value="1"/>
</dbReference>
<evidence type="ECO:0000256" key="1">
    <source>
        <dbReference type="ARBA" id="ARBA00004123"/>
    </source>
</evidence>
<dbReference type="GO" id="GO:0006450">
    <property type="term" value="P:regulation of translational fidelity"/>
    <property type="evidence" value="ECO:0007669"/>
    <property type="project" value="InterPro"/>
</dbReference>
<gene>
    <name evidence="9" type="ORF">CTOB1V02_LOCUS3202</name>
</gene>
<dbReference type="Pfam" id="PF21884">
    <property type="entry name" value="ZUO1-like_ZHD"/>
    <property type="match status" value="1"/>
</dbReference>
<dbReference type="EMBL" id="OB660537">
    <property type="protein sequence ID" value="CAD7225257.1"/>
    <property type="molecule type" value="Genomic_DNA"/>
</dbReference>
<keyword evidence="4" id="KW-0677">Repeat</keyword>
<feature type="region of interest" description="Disordered" evidence="8">
    <location>
        <begin position="350"/>
        <end position="399"/>
    </location>
</feature>
<dbReference type="InterPro" id="IPR042569">
    <property type="entry name" value="RAC_head_sf"/>
</dbReference>
<dbReference type="Pfam" id="PF00226">
    <property type="entry name" value="DnaJ"/>
    <property type="match status" value="1"/>
</dbReference>
<evidence type="ECO:0000313" key="9">
    <source>
        <dbReference type="EMBL" id="CAD7225257.1"/>
    </source>
</evidence>
<proteinExistence type="predicted"/>
<dbReference type="GO" id="GO:0005829">
    <property type="term" value="C:cytosol"/>
    <property type="evidence" value="ECO:0007669"/>
    <property type="project" value="TreeGrafter"/>
</dbReference>
<organism evidence="9">
    <name type="scientific">Cyprideis torosa</name>
    <dbReference type="NCBI Taxonomy" id="163714"/>
    <lineage>
        <taxon>Eukaryota</taxon>
        <taxon>Metazoa</taxon>
        <taxon>Ecdysozoa</taxon>
        <taxon>Arthropoda</taxon>
        <taxon>Crustacea</taxon>
        <taxon>Oligostraca</taxon>
        <taxon>Ostracoda</taxon>
        <taxon>Podocopa</taxon>
        <taxon>Podocopida</taxon>
        <taxon>Cytherocopina</taxon>
        <taxon>Cytheroidea</taxon>
        <taxon>Cytherideidae</taxon>
        <taxon>Cyprideis</taxon>
    </lineage>
</organism>
<evidence type="ECO:0000256" key="2">
    <source>
        <dbReference type="ARBA" id="ARBA00004496"/>
    </source>
</evidence>
<dbReference type="InterPro" id="IPR044634">
    <property type="entry name" value="Zuotin/DnaJC2"/>
</dbReference>
<dbReference type="Pfam" id="PF16717">
    <property type="entry name" value="RAC_head"/>
    <property type="match status" value="1"/>
</dbReference>
<evidence type="ECO:0000256" key="5">
    <source>
        <dbReference type="ARBA" id="ARBA00023159"/>
    </source>
</evidence>
<dbReference type="AlphaFoldDB" id="A0A7R8ZI44"/>
<name>A0A7R8ZI44_9CRUS</name>
<dbReference type="InterPro" id="IPR009057">
    <property type="entry name" value="Homeodomain-like_sf"/>
</dbReference>
<dbReference type="PROSITE" id="PS51293">
    <property type="entry name" value="SANT"/>
    <property type="match status" value="1"/>
</dbReference>
<evidence type="ECO:0000256" key="7">
    <source>
        <dbReference type="ARBA" id="ARBA00023242"/>
    </source>
</evidence>
<evidence type="ECO:0000256" key="8">
    <source>
        <dbReference type="SAM" id="MobiDB-lite"/>
    </source>
</evidence>
<dbReference type="SUPFAM" id="SSF46565">
    <property type="entry name" value="Chaperone J-domain"/>
    <property type="match status" value="1"/>
</dbReference>
<dbReference type="InterPro" id="IPR054076">
    <property type="entry name" value="ZUO1-like_ZHD"/>
</dbReference>
<dbReference type="Gene3D" id="1.10.287.110">
    <property type="entry name" value="DnaJ domain"/>
    <property type="match status" value="1"/>
</dbReference>
<dbReference type="GO" id="GO:0043022">
    <property type="term" value="F:ribosome binding"/>
    <property type="evidence" value="ECO:0007669"/>
    <property type="project" value="InterPro"/>
</dbReference>
<dbReference type="PROSITE" id="PS00636">
    <property type="entry name" value="DNAJ_1"/>
    <property type="match status" value="1"/>
</dbReference>
<dbReference type="PANTHER" id="PTHR43999">
    <property type="entry name" value="DNAJ HOMOLOG SUBFAMILY C MEMBER 2"/>
    <property type="match status" value="1"/>
</dbReference>
<dbReference type="InterPro" id="IPR032003">
    <property type="entry name" value="RAC_head"/>
</dbReference>
<dbReference type="GO" id="GO:0030544">
    <property type="term" value="F:Hsp70 protein binding"/>
    <property type="evidence" value="ECO:0007669"/>
    <property type="project" value="InterPro"/>
</dbReference>
<comment type="subcellular location">
    <subcellularLocation>
        <location evidence="2">Cytoplasm</location>
    </subcellularLocation>
    <subcellularLocation>
        <location evidence="1">Nucleus</location>
    </subcellularLocation>
</comment>
<accession>A0A7R8ZI44</accession>
<dbReference type="Gene3D" id="1.10.8.840">
    <property type="entry name" value="Ribosome-associated complex head domain"/>
    <property type="match status" value="1"/>
</dbReference>
<dbReference type="InterPro" id="IPR017884">
    <property type="entry name" value="SANT_dom"/>
</dbReference>
<evidence type="ECO:0000256" key="3">
    <source>
        <dbReference type="ARBA" id="ARBA00022490"/>
    </source>
</evidence>
<keyword evidence="3" id="KW-0963">Cytoplasm</keyword>
<feature type="compositionally biased region" description="Basic and acidic residues" evidence="8">
    <location>
        <begin position="350"/>
        <end position="398"/>
    </location>
</feature>
<feature type="compositionally biased region" description="Basic and acidic residues" evidence="8">
    <location>
        <begin position="592"/>
        <end position="604"/>
    </location>
</feature>
<feature type="region of interest" description="Disordered" evidence="8">
    <location>
        <begin position="592"/>
        <end position="629"/>
    </location>
</feature>
<dbReference type="CDD" id="cd00167">
    <property type="entry name" value="SANT"/>
    <property type="match status" value="1"/>
</dbReference>
<dbReference type="InterPro" id="IPR018253">
    <property type="entry name" value="DnaJ_domain_CS"/>
</dbReference>
<feature type="compositionally biased region" description="Low complexity" evidence="8">
    <location>
        <begin position="500"/>
        <end position="509"/>
    </location>
</feature>
<dbReference type="GO" id="GO:0005634">
    <property type="term" value="C:nucleus"/>
    <property type="evidence" value="ECO:0007669"/>
    <property type="project" value="UniProtKB-SubCell"/>
</dbReference>
<dbReference type="InterPro" id="IPR036869">
    <property type="entry name" value="J_dom_sf"/>
</dbReference>
<dbReference type="OrthoDB" id="1690618at2759"/>
<keyword evidence="6" id="KW-0143">Chaperone</keyword>
<dbReference type="SMART" id="SM00717">
    <property type="entry name" value="SANT"/>
    <property type="match status" value="2"/>
</dbReference>
<keyword evidence="7" id="KW-0539">Nucleus</keyword>
<feature type="compositionally biased region" description="Gly residues" evidence="8">
    <location>
        <begin position="485"/>
        <end position="499"/>
    </location>
</feature>
<dbReference type="InterPro" id="IPR001623">
    <property type="entry name" value="DnaJ_domain"/>
</dbReference>
<feature type="compositionally biased region" description="Low complexity" evidence="8">
    <location>
        <begin position="605"/>
        <end position="626"/>
    </location>
</feature>
<dbReference type="SMART" id="SM00271">
    <property type="entry name" value="DnaJ"/>
    <property type="match status" value="1"/>
</dbReference>
<protein>
    <submittedName>
        <fullName evidence="9">Uncharacterized protein</fullName>
    </submittedName>
</protein>
<evidence type="ECO:0000256" key="6">
    <source>
        <dbReference type="ARBA" id="ARBA00023186"/>
    </source>
</evidence>
<dbReference type="SUPFAM" id="SSF46689">
    <property type="entry name" value="Homeodomain-like"/>
    <property type="match status" value="2"/>
</dbReference>
<dbReference type="Pfam" id="PF00249">
    <property type="entry name" value="Myb_DNA-binding"/>
    <property type="match status" value="1"/>
</dbReference>
<sequence length="692" mass="80633">MTVTRESSLRTNPWMIWYKPEVLVDDVPLPDDIASLEVDDDSDDEDNEEIEVSVDSLRDVRYVLPPVGSNEPIQIGPQFSNVIMEAWTLLQKELSPDVDVVDRHHVSDHGLEVQRSAENVTIEEDLEYLKCLDPRAWKDQDHYRVLGLQKYRFYASDEDIKRAYRRMVTRHHPDKRQKGAKEAIDTENDYFTCITRAWEQLGDEKRRIAYDSADPEFDDTVPKEATKENFYEVFGPVFERNSRWSEVHPVLLLGDDSTPKEKVLDFYDFWFSFESWREFSYLDEEEKEKGENREERRWIEVQNRKIRKARKVEEMNRIRRLVDNAYACDPRIQRFKEEEKEKKMALKKAREDAKRARIEQEQEERRAREEEERRAREKEEAEERERAEAQKQEKERARRLIKKERKTLRGFCKDRDYFAKSEEERVELMTEVEKICEFYDVEGLTELNQKLASLNLEEESKGRNGFLEIIEKAKQKRHQKDFGGDSFGGGGPDGNGGSGSRRSVGPSSGKDWNEDDLQLLIKAFNLFPPGTSQRWEVMAEFINQHSTRSRSAKEVLAKAKDLQKSDAGAAMLKESANQRAFDKFKENIKKDVRIEEEQTKRFGDAPETPSSSTPTVSATASAPWSAEEQKTLEQALKTYPPSADRWDRIAACLPNRTKKECMKRYKEVAEMVKAKKTAQAAVAGKGSTTTKK</sequence>
<dbReference type="PANTHER" id="PTHR43999:SF1">
    <property type="entry name" value="DNAJ HOMOLOG SUBFAMILY C MEMBER 2"/>
    <property type="match status" value="1"/>
</dbReference>
<keyword evidence="5" id="KW-0010">Activator</keyword>